<protein>
    <recommendedName>
        <fullName evidence="5">Short chain dehydrogenase</fullName>
    </recommendedName>
</protein>
<evidence type="ECO:0000313" key="3">
    <source>
        <dbReference type="EMBL" id="MFD1812889.1"/>
    </source>
</evidence>
<comment type="caution">
    <text evidence="3">The sequence shown here is derived from an EMBL/GenBank/DDBJ whole genome shotgun (WGS) entry which is preliminary data.</text>
</comment>
<dbReference type="PANTHER" id="PTHR24320">
    <property type="entry name" value="RETINOL DEHYDROGENASE"/>
    <property type="match status" value="1"/>
</dbReference>
<dbReference type="EMBL" id="JBHUFB010000010">
    <property type="protein sequence ID" value="MFD1812889.1"/>
    <property type="molecule type" value="Genomic_DNA"/>
</dbReference>
<dbReference type="InterPro" id="IPR036291">
    <property type="entry name" value="NAD(P)-bd_dom_sf"/>
</dbReference>
<sequence>MNHLGHLALLRELLPGMTRPARVVFVTSGTHNPDQLTGMPRPLRIDVDALAYPPEPSESAQRDGRRRYSTSKLANLMTSCELDRRLADDGVTVNVFDPGLMPGTGLARDAGPVARTLWRSVVRGLVALPGVHTPARSGTDLARLVTDPTLDGVTGRHVVGRRERRSSEDSYDRETQRALYDDSMRLLDTLVR</sequence>
<dbReference type="Proteomes" id="UP001597286">
    <property type="component" value="Unassembled WGS sequence"/>
</dbReference>
<keyword evidence="2" id="KW-0560">Oxidoreductase</keyword>
<evidence type="ECO:0000256" key="1">
    <source>
        <dbReference type="ARBA" id="ARBA00006484"/>
    </source>
</evidence>
<proteinExistence type="inferred from homology"/>
<organism evidence="3 4">
    <name type="scientific">Rhodococcus gannanensis</name>
    <dbReference type="NCBI Taxonomy" id="1960308"/>
    <lineage>
        <taxon>Bacteria</taxon>
        <taxon>Bacillati</taxon>
        <taxon>Actinomycetota</taxon>
        <taxon>Actinomycetes</taxon>
        <taxon>Mycobacteriales</taxon>
        <taxon>Nocardiaceae</taxon>
        <taxon>Rhodococcus</taxon>
    </lineage>
</organism>
<evidence type="ECO:0000313" key="4">
    <source>
        <dbReference type="Proteomes" id="UP001597286"/>
    </source>
</evidence>
<gene>
    <name evidence="3" type="ORF">ACFSJG_11735</name>
</gene>
<dbReference type="PANTHER" id="PTHR24320:SF152">
    <property type="entry name" value="SHORT-CHAIN DEHYDROGENASE_REDUCTASE FAMILY PROTEIN"/>
    <property type="match status" value="1"/>
</dbReference>
<accession>A0ABW4P3N6</accession>
<dbReference type="SUPFAM" id="SSF51735">
    <property type="entry name" value="NAD(P)-binding Rossmann-fold domains"/>
    <property type="match status" value="1"/>
</dbReference>
<reference evidence="4" key="1">
    <citation type="journal article" date="2019" name="Int. J. Syst. Evol. Microbiol.">
        <title>The Global Catalogue of Microorganisms (GCM) 10K type strain sequencing project: providing services to taxonomists for standard genome sequencing and annotation.</title>
        <authorList>
            <consortium name="The Broad Institute Genomics Platform"/>
            <consortium name="The Broad Institute Genome Sequencing Center for Infectious Disease"/>
            <person name="Wu L."/>
            <person name="Ma J."/>
        </authorList>
    </citation>
    <scope>NUCLEOTIDE SEQUENCE [LARGE SCALE GENOMIC DNA]</scope>
    <source>
        <strain evidence="4">DT72</strain>
    </source>
</reference>
<keyword evidence="4" id="KW-1185">Reference proteome</keyword>
<evidence type="ECO:0008006" key="5">
    <source>
        <dbReference type="Google" id="ProtNLM"/>
    </source>
</evidence>
<evidence type="ECO:0000256" key="2">
    <source>
        <dbReference type="ARBA" id="ARBA00023002"/>
    </source>
</evidence>
<dbReference type="RefSeq" id="WP_378485406.1">
    <property type="nucleotide sequence ID" value="NZ_JBHUFB010000010.1"/>
</dbReference>
<dbReference type="Gene3D" id="3.40.50.720">
    <property type="entry name" value="NAD(P)-binding Rossmann-like Domain"/>
    <property type="match status" value="1"/>
</dbReference>
<name>A0ABW4P3N6_9NOCA</name>
<comment type="similarity">
    <text evidence="1">Belongs to the short-chain dehydrogenases/reductases (SDR) family.</text>
</comment>